<evidence type="ECO:0000313" key="2">
    <source>
        <dbReference type="EMBL" id="MED6208844.1"/>
    </source>
</evidence>
<evidence type="ECO:0000313" key="3">
    <source>
        <dbReference type="Proteomes" id="UP001341840"/>
    </source>
</evidence>
<sequence>MGFPIRNKCPTLNSYIYLIPRVIAQKVQEEQVVSIKQLRTTIVRTSPEDHSSQPRSLVAGTLAGGPPAATVSRDVSSCPTWKREPHRHLLVPMVRCRRLRVDSPPDRIDSPWMLILKIFEVQELESTRQHGESI</sequence>
<evidence type="ECO:0000256" key="1">
    <source>
        <dbReference type="SAM" id="MobiDB-lite"/>
    </source>
</evidence>
<feature type="region of interest" description="Disordered" evidence="1">
    <location>
        <begin position="44"/>
        <end position="76"/>
    </location>
</feature>
<gene>
    <name evidence="2" type="ORF">PIB30_048993</name>
</gene>
<proteinExistence type="predicted"/>
<comment type="caution">
    <text evidence="2">The sequence shown here is derived from an EMBL/GenBank/DDBJ whole genome shotgun (WGS) entry which is preliminary data.</text>
</comment>
<accession>A0ABU6YHS8</accession>
<protein>
    <submittedName>
        <fullName evidence="2">Uncharacterized protein</fullName>
    </submittedName>
</protein>
<dbReference type="EMBL" id="JASCZI010241981">
    <property type="protein sequence ID" value="MED6208844.1"/>
    <property type="molecule type" value="Genomic_DNA"/>
</dbReference>
<organism evidence="2 3">
    <name type="scientific">Stylosanthes scabra</name>
    <dbReference type="NCBI Taxonomy" id="79078"/>
    <lineage>
        <taxon>Eukaryota</taxon>
        <taxon>Viridiplantae</taxon>
        <taxon>Streptophyta</taxon>
        <taxon>Embryophyta</taxon>
        <taxon>Tracheophyta</taxon>
        <taxon>Spermatophyta</taxon>
        <taxon>Magnoliopsida</taxon>
        <taxon>eudicotyledons</taxon>
        <taxon>Gunneridae</taxon>
        <taxon>Pentapetalae</taxon>
        <taxon>rosids</taxon>
        <taxon>fabids</taxon>
        <taxon>Fabales</taxon>
        <taxon>Fabaceae</taxon>
        <taxon>Papilionoideae</taxon>
        <taxon>50 kb inversion clade</taxon>
        <taxon>dalbergioids sensu lato</taxon>
        <taxon>Dalbergieae</taxon>
        <taxon>Pterocarpus clade</taxon>
        <taxon>Stylosanthes</taxon>
    </lineage>
</organism>
<feature type="compositionally biased region" description="Low complexity" evidence="1">
    <location>
        <begin position="57"/>
        <end position="71"/>
    </location>
</feature>
<name>A0ABU6YHS8_9FABA</name>
<keyword evidence="3" id="KW-1185">Reference proteome</keyword>
<reference evidence="2 3" key="1">
    <citation type="journal article" date="2023" name="Plants (Basel)">
        <title>Bridging the Gap: Combining Genomics and Transcriptomics Approaches to Understand Stylosanthes scabra, an Orphan Legume from the Brazilian Caatinga.</title>
        <authorList>
            <person name="Ferreira-Neto J.R.C."/>
            <person name="da Silva M.D."/>
            <person name="Binneck E."/>
            <person name="de Melo N.F."/>
            <person name="da Silva R.H."/>
            <person name="de Melo A.L.T.M."/>
            <person name="Pandolfi V."/>
            <person name="Bustamante F.O."/>
            <person name="Brasileiro-Vidal A.C."/>
            <person name="Benko-Iseppon A.M."/>
        </authorList>
    </citation>
    <scope>NUCLEOTIDE SEQUENCE [LARGE SCALE GENOMIC DNA]</scope>
    <source>
        <tissue evidence="2">Leaves</tissue>
    </source>
</reference>
<dbReference type="Proteomes" id="UP001341840">
    <property type="component" value="Unassembled WGS sequence"/>
</dbReference>